<feature type="compositionally biased region" description="Polar residues" evidence="8">
    <location>
        <begin position="129"/>
        <end position="144"/>
    </location>
</feature>
<dbReference type="GO" id="GO:0051607">
    <property type="term" value="P:defense response to virus"/>
    <property type="evidence" value="ECO:0007669"/>
    <property type="project" value="UniProtKB-ARBA"/>
</dbReference>
<dbReference type="AlphaFoldDB" id="A0AA87ZY58"/>
<accession>A0AA87ZY58</accession>
<comment type="similarity">
    <text evidence="1">Belongs to the argonaute family. Ago subfamily.</text>
</comment>
<dbReference type="InterPro" id="IPR014811">
    <property type="entry name" value="ArgoL1"/>
</dbReference>
<dbReference type="SMART" id="SM00949">
    <property type="entry name" value="PAZ"/>
    <property type="match status" value="1"/>
</dbReference>
<dbReference type="FunFam" id="2.170.260.10:FF:000008">
    <property type="entry name" value="Protein argonaute 7"/>
    <property type="match status" value="1"/>
</dbReference>
<evidence type="ECO:0000259" key="10">
    <source>
        <dbReference type="PROSITE" id="PS50822"/>
    </source>
</evidence>
<feature type="region of interest" description="Disordered" evidence="8">
    <location>
        <begin position="105"/>
        <end position="162"/>
    </location>
</feature>
<feature type="domain" description="PAZ" evidence="9">
    <location>
        <begin position="413"/>
        <end position="521"/>
    </location>
</feature>
<dbReference type="CDD" id="cd02846">
    <property type="entry name" value="PAZ_argonaute_like"/>
    <property type="match status" value="1"/>
</dbReference>
<feature type="compositionally biased region" description="Basic residues" evidence="8">
    <location>
        <begin position="107"/>
        <end position="127"/>
    </location>
</feature>
<dbReference type="PROSITE" id="PS50822">
    <property type="entry name" value="PIWI"/>
    <property type="match status" value="1"/>
</dbReference>
<dbReference type="InterPro" id="IPR003165">
    <property type="entry name" value="Piwi"/>
</dbReference>
<organism evidence="11 12">
    <name type="scientific">Ficus carica</name>
    <name type="common">Common fig</name>
    <dbReference type="NCBI Taxonomy" id="3494"/>
    <lineage>
        <taxon>Eukaryota</taxon>
        <taxon>Viridiplantae</taxon>
        <taxon>Streptophyta</taxon>
        <taxon>Embryophyta</taxon>
        <taxon>Tracheophyta</taxon>
        <taxon>Spermatophyta</taxon>
        <taxon>Magnoliopsida</taxon>
        <taxon>eudicotyledons</taxon>
        <taxon>Gunneridae</taxon>
        <taxon>Pentapetalae</taxon>
        <taxon>rosids</taxon>
        <taxon>fabids</taxon>
        <taxon>Rosales</taxon>
        <taxon>Moraceae</taxon>
        <taxon>Ficeae</taxon>
        <taxon>Ficus</taxon>
    </lineage>
</organism>
<dbReference type="InterPro" id="IPR032474">
    <property type="entry name" value="Argonaute_N"/>
</dbReference>
<evidence type="ECO:0000256" key="8">
    <source>
        <dbReference type="SAM" id="MobiDB-lite"/>
    </source>
</evidence>
<dbReference type="GO" id="GO:0003723">
    <property type="term" value="F:RNA binding"/>
    <property type="evidence" value="ECO:0007669"/>
    <property type="project" value="UniProtKB-KW"/>
</dbReference>
<dbReference type="InterPro" id="IPR012337">
    <property type="entry name" value="RNaseH-like_sf"/>
</dbReference>
<evidence type="ECO:0000313" key="12">
    <source>
        <dbReference type="Proteomes" id="UP001187192"/>
    </source>
</evidence>
<dbReference type="CDD" id="cd04657">
    <property type="entry name" value="Piwi_ago-like"/>
    <property type="match status" value="1"/>
</dbReference>
<dbReference type="Pfam" id="PF16486">
    <property type="entry name" value="ArgoN"/>
    <property type="match status" value="1"/>
</dbReference>
<feature type="domain" description="Piwi" evidence="10">
    <location>
        <begin position="700"/>
        <end position="1010"/>
    </location>
</feature>
<dbReference type="InterPro" id="IPR036397">
    <property type="entry name" value="RNaseH_sf"/>
</dbReference>
<keyword evidence="4" id="KW-0694">RNA-binding</keyword>
<evidence type="ECO:0000256" key="3">
    <source>
        <dbReference type="ARBA" id="ARBA00022845"/>
    </source>
</evidence>
<dbReference type="FunFam" id="3.30.420.10:FF:000013">
    <property type="entry name" value="protein argonaute 10-like"/>
    <property type="match status" value="1"/>
</dbReference>
<dbReference type="Gene3D" id="3.30.420.10">
    <property type="entry name" value="Ribonuclease H-like superfamily/Ribonuclease H"/>
    <property type="match status" value="1"/>
</dbReference>
<dbReference type="SMART" id="SM01163">
    <property type="entry name" value="DUF1785"/>
    <property type="match status" value="1"/>
</dbReference>
<dbReference type="InterPro" id="IPR003100">
    <property type="entry name" value="PAZ_dom"/>
</dbReference>
<evidence type="ECO:0000259" key="9">
    <source>
        <dbReference type="PROSITE" id="PS50821"/>
    </source>
</evidence>
<dbReference type="SUPFAM" id="SSF101690">
    <property type="entry name" value="PAZ domain"/>
    <property type="match status" value="1"/>
</dbReference>
<evidence type="ECO:0000313" key="11">
    <source>
        <dbReference type="EMBL" id="GMN41915.1"/>
    </source>
</evidence>
<dbReference type="SUPFAM" id="SSF53098">
    <property type="entry name" value="Ribonuclease H-like"/>
    <property type="match status" value="1"/>
</dbReference>
<dbReference type="Pfam" id="PF02171">
    <property type="entry name" value="Piwi"/>
    <property type="match status" value="1"/>
</dbReference>
<sequence>MEETEEANNGNNKKCNGGGKTRTFRGKRTSPQKQYQYQYQYQYHQYHQYQHHLFQYSNQLGNIYNQTNQNNQFQYPQYHRYCPSLLPLPPPIPLHLALSPSSLPPLNHHHHHHHHHHSFRSKTRLHKPSCNQNSPPLSASSETHVPNVAISPEGFPKQSALPLKREDGSKLAVLRTEKALVAARRPDSGGVEGPVISLLANHFLVQFDSSQRIFHYNVEICPNPSKEVSRMIKQTLVEDNSVVLSGAIPAYDGRKNLYSPVEFQNDKLELYISLPIPTSKPALPYGELNGFQEKHNKQLKLFRVNIKLVSKLDGKELSSYLNKEGDDGIPLPQDYLHALDVVLRESPIEKCFPVGRSLYSSSMGGTQDIGGGAVGLRGFFQSLRPTQQGLALNVDFSVTAFHESIGVIPYLQKRLEFLRDLTQRKTRGLVGEERMEVEKALRNIRVFVCHRETVQRFRVSGLTEEATENLWFADRDGKNLRLVSYFKDHYNYDIQYRNLPCLQISRSKPCYLPMELCMICEGQKFLGKLSDDQTARILKMGCQRPKERKAIIDGVMRGPVGPTSGTQGREFKLHVSREMTRLNGRVLQPPKLKLGDGGHIRDLIPSRHDRQWNLMDSHVFEGSRIERWALISFGGTPEQKSSIPKFINQLSQRCEQLGIFLNKNTIISPQFEPTQVLNNVSLLESKLKRIQRVAANNLQLLICIMERKHKGYADLKRIAETNVGVVSQCCLYQNLAKLSSQFLANLALKINAKVGGCTVALYNSLPSQIPRLLQADEPIIFMGADVTHPHPLDDVSPSVAAVVGSMNWPAANKYVSRMRSQTHRQEIIQDLGAMVRELLDDFHQAVGKLPKRIIFFRDGVSETQFYKVLQEELQAIKGACSRFPNYKPLITFAVVQKRHHTRLFPFKIDPSFIQNQFPDENILPGTVVDTVITHPREFDFYLCSHWGVKGTSRPTHYHVLWDESRFTSDELQKLVYNLCYTYMRCTKPVSLVPPAYYAHLAAYRGRLYLERSESSAHNRNTSTLSRAAPPKTTPLPKLSENVKKLMFYC</sequence>
<dbReference type="InterPro" id="IPR036085">
    <property type="entry name" value="PAZ_dom_sf"/>
</dbReference>
<dbReference type="Pfam" id="PF02170">
    <property type="entry name" value="PAZ"/>
    <property type="match status" value="1"/>
</dbReference>
<dbReference type="FunFam" id="3.40.50.2300:FF:000110">
    <property type="entry name" value="Argonaute 10"/>
    <property type="match status" value="1"/>
</dbReference>
<feature type="region of interest" description="Disordered" evidence="8">
    <location>
        <begin position="1016"/>
        <end position="1036"/>
    </location>
</feature>
<evidence type="ECO:0000256" key="5">
    <source>
        <dbReference type="ARBA" id="ARBA00023158"/>
    </source>
</evidence>
<name>A0AA87ZY58_FICCA</name>
<dbReference type="InterPro" id="IPR045246">
    <property type="entry name" value="Piwi_ago-like"/>
</dbReference>
<dbReference type="Gene3D" id="3.40.50.2300">
    <property type="match status" value="1"/>
</dbReference>
<dbReference type="Pfam" id="PF08699">
    <property type="entry name" value="ArgoL1"/>
    <property type="match status" value="1"/>
</dbReference>
<comment type="caution">
    <text evidence="11">The sequence shown here is derived from an EMBL/GenBank/DDBJ whole genome shotgun (WGS) entry which is preliminary data.</text>
</comment>
<dbReference type="Gene3D" id="2.170.260.10">
    <property type="entry name" value="paz domain"/>
    <property type="match status" value="1"/>
</dbReference>
<dbReference type="EMBL" id="BTGU01000013">
    <property type="protein sequence ID" value="GMN41915.1"/>
    <property type="molecule type" value="Genomic_DNA"/>
</dbReference>
<keyword evidence="6" id="KW-0687">Ribonucleoprotein</keyword>
<keyword evidence="5" id="KW-0943">RNA-mediated gene silencing</keyword>
<dbReference type="PANTHER" id="PTHR22891">
    <property type="entry name" value="EUKARYOTIC TRANSLATION INITIATION FACTOR 2C"/>
    <property type="match status" value="1"/>
</dbReference>
<protein>
    <recommendedName>
        <fullName evidence="7">Protein argonaute 7</fullName>
    </recommendedName>
</protein>
<dbReference type="Proteomes" id="UP001187192">
    <property type="component" value="Unassembled WGS sequence"/>
</dbReference>
<evidence type="ECO:0000256" key="4">
    <source>
        <dbReference type="ARBA" id="ARBA00022884"/>
    </source>
</evidence>
<keyword evidence="12" id="KW-1185">Reference proteome</keyword>
<evidence type="ECO:0000256" key="2">
    <source>
        <dbReference type="ARBA" id="ARBA00022491"/>
    </source>
</evidence>
<dbReference type="PROSITE" id="PS50821">
    <property type="entry name" value="PAZ"/>
    <property type="match status" value="1"/>
</dbReference>
<reference evidence="11" key="1">
    <citation type="submission" date="2023-07" db="EMBL/GenBank/DDBJ databases">
        <title>draft genome sequence of fig (Ficus carica).</title>
        <authorList>
            <person name="Takahashi T."/>
            <person name="Nishimura K."/>
        </authorList>
    </citation>
    <scope>NUCLEOTIDE SEQUENCE</scope>
</reference>
<proteinExistence type="inferred from homology"/>
<evidence type="ECO:0000256" key="6">
    <source>
        <dbReference type="ARBA" id="ARBA00023274"/>
    </source>
</evidence>
<dbReference type="GO" id="GO:1990904">
    <property type="term" value="C:ribonucleoprotein complex"/>
    <property type="evidence" value="ECO:0007669"/>
    <property type="project" value="UniProtKB-KW"/>
</dbReference>
<evidence type="ECO:0000256" key="7">
    <source>
        <dbReference type="ARBA" id="ARBA00070857"/>
    </source>
</evidence>
<dbReference type="GO" id="GO:0006417">
    <property type="term" value="P:regulation of translation"/>
    <property type="evidence" value="ECO:0007669"/>
    <property type="project" value="UniProtKB-KW"/>
</dbReference>
<keyword evidence="3" id="KW-0810">Translation regulation</keyword>
<dbReference type="GO" id="GO:0035194">
    <property type="term" value="P:regulatory ncRNA-mediated post-transcriptional gene silencing"/>
    <property type="evidence" value="ECO:0007669"/>
    <property type="project" value="UniProtKB-ARBA"/>
</dbReference>
<gene>
    <name evidence="11" type="ORF">TIFTF001_011132</name>
</gene>
<dbReference type="SMART" id="SM00950">
    <property type="entry name" value="Piwi"/>
    <property type="match status" value="1"/>
</dbReference>
<feature type="region of interest" description="Disordered" evidence="8">
    <location>
        <begin position="1"/>
        <end position="32"/>
    </location>
</feature>
<keyword evidence="2" id="KW-0678">Repressor</keyword>
<evidence type="ECO:0000256" key="1">
    <source>
        <dbReference type="ARBA" id="ARBA00008201"/>
    </source>
</evidence>